<dbReference type="EMBL" id="JAATJV010402608">
    <property type="protein sequence ID" value="MBZ3885793.1"/>
    <property type="molecule type" value="Genomic_DNA"/>
</dbReference>
<dbReference type="PROSITE" id="PS01355">
    <property type="entry name" value="HEMATOPO_REC_S_F1"/>
    <property type="match status" value="2"/>
</dbReference>
<evidence type="ECO:0000256" key="8">
    <source>
        <dbReference type="ARBA" id="ARBA00023136"/>
    </source>
</evidence>
<organism evidence="16 17">
    <name type="scientific">Sciurus carolinensis</name>
    <name type="common">Eastern gray squirrel</name>
    <dbReference type="NCBI Taxonomy" id="30640"/>
    <lineage>
        <taxon>Eukaryota</taxon>
        <taxon>Metazoa</taxon>
        <taxon>Chordata</taxon>
        <taxon>Craniata</taxon>
        <taxon>Vertebrata</taxon>
        <taxon>Euteleostomi</taxon>
        <taxon>Mammalia</taxon>
        <taxon>Eutheria</taxon>
        <taxon>Euarchontoglires</taxon>
        <taxon>Glires</taxon>
        <taxon>Rodentia</taxon>
        <taxon>Sciuromorpha</taxon>
        <taxon>Sciuridae</taxon>
        <taxon>Sciurinae</taxon>
        <taxon>Sciurini</taxon>
        <taxon>Sciurus</taxon>
    </lineage>
</organism>
<sequence length="1362" mass="145395">MAGLRAQQVEPRRAGRGHWGLPAGAGGLEGHRALPVPATLRSAPQSRNSGPARPTGSMKVLHEPTCFSDYLSVSTCEWQLDGPLNCSAELHLSYGRDPELSENHTCIPENSAATTCLCSMLTDHIVKADIYQLDLWAGSRWLWHGLFKPSDHGEGPEGRVPQPAGRAGTKVAEMILRFSDPVKPRAPENLTVHTSDHGWRLLTWSNPYPPDSYLHTELTYLVNISSEDDPTDFVVYNVTYLESSLRLAASTLRSGVSYKARVRAWTHKYSGTWSEWSPSTRWHNYYKLPLEHHLGLGVSISCVVIVAICLSCYFSITKIKKEWWDQVPNPAHSPLMAIVIQDSQVSLWERRTRAQEPAKCPHWKTCLAKLLPCVLEHSVKRGEEPAKAAGGGPLQGPGRPAWCPVEVSKMVLRPESIRVARCVELFEVPVESEAAVEEDKADCAPPAGSGGFQEGREGIMARLTENLFLDLLGAEDGGSHQQGLGDWRLLPPSGGGSHPASWAWLPVGPEGAASEDTEPPLHPEPAPLASTAQGLAGPGCSEGPLTIADNPAYRSLGSLQSQPPGAGGLDPDPRLDGRLDPQGPCVPQASEPPAQLQPEPETWEQILRQSVLQHGAASVPAAAPASGYREFSPAAQQDGGVAGYKAFSSLLAASALCTGTAGLGAGGGDGGYKPFQSLISGLPGDPAPPPGPLFTFGLDAEPPRSPPDSVLPSTPSGHLGLQPAVKGEDGRKPPLPPQQDTDALRDDLGSGIVYSALTCHLCGHLRQRHSQERGGQAQAVVSPCCGCHCGDRSSPPGSPGGAWNPGPGWGCSDLVCHSDYLQTVTCVLQTWSPHPSSLTLTWQDQYGELEDQVTSCSLHRSSHNATHAKYTCHMEVSGFMPDDVFSVNVTDPPSNASQECGSFVLADSTGRRPSSRSLLEAPEGRVLTRQASVQACVPQAGSRSQRRRDGVKPAPPFNVTVTFSGHYNVSWCSDYEDPDFYALRGKMQYELQYRNRADPWALSPVTKLISVDTRSVSLLPQEFRKDSSYELRVRAGPQPGSSFRGTWSEWSDPVIFQTPPEESRKGWDGHLLLLLLLLVILGPVLVFLGLKIHLPWRLCKAAWAPVPSPKRFFQPLYEGHRGDFKEWVGSPLSSSRLELGPWSPVVLSRLELPNHSPSRAPSKGPEPPGLGGAADLLEADGVAGPGAGCSEGSADGEERDRPYGLVSIDTVTVVDAEGPCPWPCRCGDDGYPALDLDASLEPGPGPEDLLLGTGSPVLSCGCVSAGGPGLGSLLDRLTLTLAEEDWAAEPPWGAGPPGGASGSEAGSPSAGLDMETFDSGFADSDCGSPVECDFASPGDEGPPRSYLRQWVVLSPPPGPQAS</sequence>
<feature type="domain" description="Fibronectin type-III" evidence="15">
    <location>
        <begin position="952"/>
        <end position="1061"/>
    </location>
</feature>
<keyword evidence="6" id="KW-0732">Signal</keyword>
<feature type="region of interest" description="Disordered" evidence="13">
    <location>
        <begin position="478"/>
        <end position="600"/>
    </location>
</feature>
<dbReference type="PROSITE" id="PS50853">
    <property type="entry name" value="FN3"/>
    <property type="match status" value="2"/>
</dbReference>
<evidence type="ECO:0000256" key="14">
    <source>
        <dbReference type="SAM" id="Phobius"/>
    </source>
</evidence>
<feature type="domain" description="Fibronectin type-III" evidence="15">
    <location>
        <begin position="186"/>
        <end position="284"/>
    </location>
</feature>
<name>A0AA41T2F9_SCICA</name>
<evidence type="ECO:0000256" key="2">
    <source>
        <dbReference type="ARBA" id="ARBA00008280"/>
    </source>
</evidence>
<dbReference type="PANTHER" id="PTHR23037:SF32">
    <property type="entry name" value="INTERLEUKIN-4 RECEPTOR SUBUNIT ALPHA"/>
    <property type="match status" value="1"/>
</dbReference>
<keyword evidence="9" id="KW-1015">Disulfide bond</keyword>
<comment type="similarity">
    <text evidence="2">Belongs to the type I cytokine receptor family. Type 4 subfamily.</text>
</comment>
<evidence type="ECO:0000256" key="10">
    <source>
        <dbReference type="ARBA" id="ARBA00023170"/>
    </source>
</evidence>
<evidence type="ECO:0000256" key="6">
    <source>
        <dbReference type="ARBA" id="ARBA00022729"/>
    </source>
</evidence>
<feature type="region of interest" description="Disordered" evidence="13">
    <location>
        <begin position="678"/>
        <end position="745"/>
    </location>
</feature>
<keyword evidence="10 16" id="KW-0675">Receptor</keyword>
<evidence type="ECO:0000256" key="5">
    <source>
        <dbReference type="ARBA" id="ARBA00022692"/>
    </source>
</evidence>
<evidence type="ECO:0000256" key="1">
    <source>
        <dbReference type="ARBA" id="ARBA00004479"/>
    </source>
</evidence>
<feature type="region of interest" description="Disordered" evidence="13">
    <location>
        <begin position="1153"/>
        <end position="1177"/>
    </location>
</feature>
<dbReference type="InterPro" id="IPR013783">
    <property type="entry name" value="Ig-like_fold"/>
</dbReference>
<evidence type="ECO:0000313" key="17">
    <source>
        <dbReference type="Proteomes" id="UP001166674"/>
    </source>
</evidence>
<dbReference type="GO" id="GO:0002532">
    <property type="term" value="P:production of molecular mediator involved in inflammatory response"/>
    <property type="evidence" value="ECO:0007669"/>
    <property type="project" value="InterPro"/>
</dbReference>
<feature type="compositionally biased region" description="Low complexity" evidence="13">
    <location>
        <begin position="1302"/>
        <end position="1311"/>
    </location>
</feature>
<dbReference type="InterPro" id="IPR036116">
    <property type="entry name" value="FN3_sf"/>
</dbReference>
<reference evidence="16" key="1">
    <citation type="submission" date="2020-03" db="EMBL/GenBank/DDBJ databases">
        <title>Studies in the Genomics of Life Span.</title>
        <authorList>
            <person name="Glass D."/>
        </authorList>
    </citation>
    <scope>NUCLEOTIDE SEQUENCE</scope>
    <source>
        <strain evidence="16">SUZIE</strain>
        <tissue evidence="16">Muscle</tissue>
    </source>
</reference>
<dbReference type="Gene3D" id="2.60.40.10">
    <property type="entry name" value="Immunoglobulins"/>
    <property type="match status" value="4"/>
</dbReference>
<comment type="caution">
    <text evidence="16">The sequence shown here is derived from an EMBL/GenBank/DDBJ whole genome shotgun (WGS) entry which is preliminary data.</text>
</comment>
<gene>
    <name evidence="16" type="ORF">SUZIE_184720</name>
</gene>
<keyword evidence="7 14" id="KW-1133">Transmembrane helix</keyword>
<dbReference type="CDD" id="cd00063">
    <property type="entry name" value="FN3"/>
    <property type="match status" value="2"/>
</dbReference>
<comment type="function">
    <text evidence="12">Receptor for both interleukin 4 and interleukin 13. Couples to the JAK1/2/3-STAT6 pathway. The IL4 response is involved in promoting Th2 differentiation. The IL4/IL13 responses are involved in regulating IgE production and, chemokine and mucus production at sites of allergic inflammation. In certain cell types, can signal through activation of insulin receptor substrates, IRS1/IRS2.</text>
</comment>
<dbReference type="InterPro" id="IPR003531">
    <property type="entry name" value="Hempt_rcpt_S_F1_CS"/>
</dbReference>
<keyword evidence="5 14" id="KW-0812">Transmembrane</keyword>
<keyword evidence="17" id="KW-1185">Reference proteome</keyword>
<feature type="region of interest" description="Disordered" evidence="13">
    <location>
        <begin position="1288"/>
        <end position="1362"/>
    </location>
</feature>
<protein>
    <recommendedName>
        <fullName evidence="3">Interleukin-4 receptor subunit alpha</fullName>
    </recommendedName>
</protein>
<evidence type="ECO:0000259" key="15">
    <source>
        <dbReference type="PROSITE" id="PS50853"/>
    </source>
</evidence>
<evidence type="ECO:0000256" key="3">
    <source>
        <dbReference type="ARBA" id="ARBA00018975"/>
    </source>
</evidence>
<keyword evidence="4" id="KW-0597">Phosphoprotein</keyword>
<evidence type="ECO:0000256" key="9">
    <source>
        <dbReference type="ARBA" id="ARBA00023157"/>
    </source>
</evidence>
<comment type="subcellular location">
    <subcellularLocation>
        <location evidence="1">Membrane</location>
        <topology evidence="1">Single-pass type I membrane protein</topology>
    </subcellularLocation>
</comment>
<keyword evidence="11" id="KW-0325">Glycoprotein</keyword>
<keyword evidence="8 14" id="KW-0472">Membrane</keyword>
<dbReference type="PANTHER" id="PTHR23037">
    <property type="entry name" value="CYTOKINE RECEPTOR"/>
    <property type="match status" value="1"/>
</dbReference>
<accession>A0AA41T2F9</accession>
<dbReference type="GO" id="GO:0009897">
    <property type="term" value="C:external side of plasma membrane"/>
    <property type="evidence" value="ECO:0007669"/>
    <property type="project" value="TreeGrafter"/>
</dbReference>
<dbReference type="InterPro" id="IPR003961">
    <property type="entry name" value="FN3_dom"/>
</dbReference>
<dbReference type="InterPro" id="IPR015319">
    <property type="entry name" value="IL-4_rcpt-alpha_N"/>
</dbReference>
<evidence type="ECO:0000256" key="11">
    <source>
        <dbReference type="ARBA" id="ARBA00023180"/>
    </source>
</evidence>
<dbReference type="SUPFAM" id="SSF49265">
    <property type="entry name" value="Fibronectin type III"/>
    <property type="match status" value="3"/>
</dbReference>
<dbReference type="Pfam" id="PF09238">
    <property type="entry name" value="IL4Ra_N"/>
    <property type="match status" value="1"/>
</dbReference>
<evidence type="ECO:0000256" key="7">
    <source>
        <dbReference type="ARBA" id="ARBA00022989"/>
    </source>
</evidence>
<feature type="region of interest" description="Disordered" evidence="13">
    <location>
        <begin position="1"/>
        <end position="31"/>
    </location>
</feature>
<dbReference type="Proteomes" id="UP001166674">
    <property type="component" value="Unassembled WGS sequence"/>
</dbReference>
<dbReference type="GO" id="GO:0004896">
    <property type="term" value="F:cytokine receptor activity"/>
    <property type="evidence" value="ECO:0007669"/>
    <property type="project" value="InterPro"/>
</dbReference>
<dbReference type="SMART" id="SM00060">
    <property type="entry name" value="FN3"/>
    <property type="match status" value="2"/>
</dbReference>
<evidence type="ECO:0000256" key="12">
    <source>
        <dbReference type="ARBA" id="ARBA00025115"/>
    </source>
</evidence>
<proteinExistence type="inferred from homology"/>
<evidence type="ECO:0000256" key="13">
    <source>
        <dbReference type="SAM" id="MobiDB-lite"/>
    </source>
</evidence>
<evidence type="ECO:0000313" key="16">
    <source>
        <dbReference type="EMBL" id="MBZ3885793.1"/>
    </source>
</evidence>
<feature type="transmembrane region" description="Helical" evidence="14">
    <location>
        <begin position="1071"/>
        <end position="1090"/>
    </location>
</feature>
<evidence type="ECO:0000256" key="4">
    <source>
        <dbReference type="ARBA" id="ARBA00022553"/>
    </source>
</evidence>